<dbReference type="EMBL" id="CP000687">
    <property type="protein sequence ID" value="ABY68933.1"/>
    <property type="molecule type" value="Genomic_DNA"/>
</dbReference>
<evidence type="ECO:0008006" key="3">
    <source>
        <dbReference type="Google" id="ProtNLM"/>
    </source>
</evidence>
<gene>
    <name evidence="1" type="ordered locus">APJL_0342</name>
</gene>
<accession>B0BT76</accession>
<dbReference type="HOGENOM" id="CLU_220733_1_0_6"/>
<organism evidence="1 2">
    <name type="scientific">Actinobacillus pleuropneumoniae serotype 3 (strain JL03)</name>
    <dbReference type="NCBI Taxonomy" id="434271"/>
    <lineage>
        <taxon>Bacteria</taxon>
        <taxon>Pseudomonadati</taxon>
        <taxon>Pseudomonadota</taxon>
        <taxon>Gammaproteobacteria</taxon>
        <taxon>Pasteurellales</taxon>
        <taxon>Pasteurellaceae</taxon>
        <taxon>Actinobacillus</taxon>
    </lineage>
</organism>
<dbReference type="KEGG" id="apj:APJL_0342"/>
<evidence type="ECO:0000313" key="1">
    <source>
        <dbReference type="EMBL" id="ABY68933.1"/>
    </source>
</evidence>
<dbReference type="AlphaFoldDB" id="B0BT76"/>
<dbReference type="Proteomes" id="UP000008547">
    <property type="component" value="Chromosome"/>
</dbReference>
<sequence>MFELNPIKTQLADLTERTNVLRGYL</sequence>
<reference evidence="1 2" key="1">
    <citation type="journal article" date="2008" name="PLoS ONE">
        <title>Genome biology of Actinobacillus pleuropneumoniae JL03, an isolate of serotype 3 prevalent in China.</title>
        <authorList>
            <person name="Xu Z."/>
            <person name="Zhou Y."/>
            <person name="Li L."/>
            <person name="Zhou R."/>
            <person name="Xiao S."/>
            <person name="Wan Y."/>
            <person name="Zhang S."/>
            <person name="Wang K."/>
            <person name="Li W."/>
            <person name="Li L."/>
            <person name="Jin H."/>
            <person name="Kang M."/>
            <person name="Dalai B."/>
            <person name="Li T."/>
            <person name="Liu L."/>
            <person name="Cheng Y."/>
            <person name="Zhang L."/>
            <person name="Xu T."/>
            <person name="Zheng H."/>
            <person name="Pu S."/>
            <person name="Wang B."/>
            <person name="Gu W."/>
            <person name="Zhang X.L."/>
            <person name="Zhu G.-F."/>
            <person name="Wang S."/>
            <person name="Zhao G.-P."/>
            <person name="Chen H."/>
        </authorList>
    </citation>
    <scope>NUCLEOTIDE SEQUENCE [LARGE SCALE GENOMIC DNA]</scope>
    <source>
        <strain evidence="1 2">JL03</strain>
    </source>
</reference>
<name>B0BT76_ACTPJ</name>
<protein>
    <recommendedName>
        <fullName evidence="3">Peptide chain release factor 2</fullName>
    </recommendedName>
</protein>
<proteinExistence type="predicted"/>
<evidence type="ECO:0000313" key="2">
    <source>
        <dbReference type="Proteomes" id="UP000008547"/>
    </source>
</evidence>